<evidence type="ECO:0000313" key="1">
    <source>
        <dbReference type="EMBL" id="GFU25815.1"/>
    </source>
</evidence>
<keyword evidence="2" id="KW-1185">Reference proteome</keyword>
<dbReference type="EMBL" id="BMAW01128512">
    <property type="protein sequence ID" value="GFU25815.1"/>
    <property type="molecule type" value="Genomic_DNA"/>
</dbReference>
<dbReference type="Proteomes" id="UP000887013">
    <property type="component" value="Unassembled WGS sequence"/>
</dbReference>
<reference evidence="1" key="1">
    <citation type="submission" date="2020-08" db="EMBL/GenBank/DDBJ databases">
        <title>Multicomponent nature underlies the extraordinary mechanical properties of spider dragline silk.</title>
        <authorList>
            <person name="Kono N."/>
            <person name="Nakamura H."/>
            <person name="Mori M."/>
            <person name="Yoshida Y."/>
            <person name="Ohtoshi R."/>
            <person name="Malay A.D."/>
            <person name="Moran D.A.P."/>
            <person name="Tomita M."/>
            <person name="Numata K."/>
            <person name="Arakawa K."/>
        </authorList>
    </citation>
    <scope>NUCLEOTIDE SEQUENCE</scope>
</reference>
<dbReference type="OrthoDB" id="6620323at2759"/>
<evidence type="ECO:0000313" key="2">
    <source>
        <dbReference type="Proteomes" id="UP000887013"/>
    </source>
</evidence>
<sequence length="104" mass="11933">MEKSIQENKRVPRNLCIHVPAVIGRAKGLTKILDIWKCVITDRITKNIGEETNKYICSMMPNYSGSWNTRDADGTEIETLLTLFYSAGVYYGNKVNCVELWRMN</sequence>
<gene>
    <name evidence="1" type="ORF">NPIL_157761</name>
</gene>
<name>A0A8X6QPV4_NEPPI</name>
<proteinExistence type="predicted"/>
<organism evidence="1 2">
    <name type="scientific">Nephila pilipes</name>
    <name type="common">Giant wood spider</name>
    <name type="synonym">Nephila maculata</name>
    <dbReference type="NCBI Taxonomy" id="299642"/>
    <lineage>
        <taxon>Eukaryota</taxon>
        <taxon>Metazoa</taxon>
        <taxon>Ecdysozoa</taxon>
        <taxon>Arthropoda</taxon>
        <taxon>Chelicerata</taxon>
        <taxon>Arachnida</taxon>
        <taxon>Araneae</taxon>
        <taxon>Araneomorphae</taxon>
        <taxon>Entelegynae</taxon>
        <taxon>Araneoidea</taxon>
        <taxon>Nephilidae</taxon>
        <taxon>Nephila</taxon>
    </lineage>
</organism>
<protein>
    <submittedName>
        <fullName evidence="1">Uncharacterized protein</fullName>
    </submittedName>
</protein>
<comment type="caution">
    <text evidence="1">The sequence shown here is derived from an EMBL/GenBank/DDBJ whole genome shotgun (WGS) entry which is preliminary data.</text>
</comment>
<dbReference type="AlphaFoldDB" id="A0A8X6QPV4"/>
<accession>A0A8X6QPV4</accession>